<protein>
    <recommendedName>
        <fullName evidence="4">BAH domain-containing protein</fullName>
    </recommendedName>
</protein>
<feature type="compositionally biased region" description="Basic residues" evidence="1">
    <location>
        <begin position="1"/>
        <end position="11"/>
    </location>
</feature>
<evidence type="ECO:0000313" key="2">
    <source>
        <dbReference type="EMBL" id="KAF6751058.1"/>
    </source>
</evidence>
<keyword evidence="3" id="KW-1185">Reference proteome</keyword>
<comment type="caution">
    <text evidence="2">The sequence shown here is derived from an EMBL/GenBank/DDBJ whole genome shotgun (WGS) entry which is preliminary data.</text>
</comment>
<feature type="region of interest" description="Disordered" evidence="1">
    <location>
        <begin position="230"/>
        <end position="250"/>
    </location>
</feature>
<name>A0A8H6HSG6_9AGAR</name>
<gene>
    <name evidence="2" type="ORF">DFP72DRAFT_1138053</name>
</gene>
<evidence type="ECO:0008006" key="4">
    <source>
        <dbReference type="Google" id="ProtNLM"/>
    </source>
</evidence>
<evidence type="ECO:0000256" key="1">
    <source>
        <dbReference type="SAM" id="MobiDB-lite"/>
    </source>
</evidence>
<dbReference type="EMBL" id="JACGCI010000052">
    <property type="protein sequence ID" value="KAF6751058.1"/>
    <property type="molecule type" value="Genomic_DNA"/>
</dbReference>
<feature type="region of interest" description="Disordered" evidence="1">
    <location>
        <begin position="271"/>
        <end position="295"/>
    </location>
</feature>
<dbReference type="OrthoDB" id="10259622at2759"/>
<organism evidence="2 3">
    <name type="scientific">Ephemerocybe angulata</name>
    <dbReference type="NCBI Taxonomy" id="980116"/>
    <lineage>
        <taxon>Eukaryota</taxon>
        <taxon>Fungi</taxon>
        <taxon>Dikarya</taxon>
        <taxon>Basidiomycota</taxon>
        <taxon>Agaricomycotina</taxon>
        <taxon>Agaricomycetes</taxon>
        <taxon>Agaricomycetidae</taxon>
        <taxon>Agaricales</taxon>
        <taxon>Agaricineae</taxon>
        <taxon>Psathyrellaceae</taxon>
        <taxon>Ephemerocybe</taxon>
    </lineage>
</organism>
<evidence type="ECO:0000313" key="3">
    <source>
        <dbReference type="Proteomes" id="UP000521943"/>
    </source>
</evidence>
<sequence>MAPRNRSKKGKGKEELPRSEYAPPTQEEFLKMKQYNKFSIPDAEGNLHPFSRFETATILPDGISPGKEIEDHKYWVAKIVDIRGVTHADDDSNDVWVEVRWYYSPEDVAGIIKSLYAIPPVIKMPSDHYDIVSVEAFNEAVKVYELKDDNLDQQYIPNRRVLHAIRIQKTISSPSLPSQVQIPAYAINPTPQPTMGRSCTSAPAPTVGHGTTQDCLVKADFTAIKVKAAKAKASSSTHPSPSKSTASTSKPQTTFAFPLLLLNNILSPAIPIQGPHPTRRPGSTSSASSSSITLKRPSAALKVKSFARISPLKSKKQTSSSSSNLASRGDDSEEDEEAQAALSEALDGLPAPLLAAATQPIVRAPKLYIAGGLVGTCAPLYTPGASCMRCWGARRCLWTGEEKVLKGFSGDGEGEGAALGMEGTVFRFKGRRGAVKGCGVPECGSAI</sequence>
<dbReference type="Gene3D" id="2.30.30.490">
    <property type="match status" value="1"/>
</dbReference>
<dbReference type="CDD" id="cd04370">
    <property type="entry name" value="BAH"/>
    <property type="match status" value="1"/>
</dbReference>
<dbReference type="AlphaFoldDB" id="A0A8H6HSG6"/>
<proteinExistence type="predicted"/>
<feature type="region of interest" description="Disordered" evidence="1">
    <location>
        <begin position="1"/>
        <end position="25"/>
    </location>
</feature>
<dbReference type="InterPro" id="IPR043151">
    <property type="entry name" value="BAH_sf"/>
</dbReference>
<dbReference type="Proteomes" id="UP000521943">
    <property type="component" value="Unassembled WGS sequence"/>
</dbReference>
<accession>A0A8H6HSG6</accession>
<feature type="region of interest" description="Disordered" evidence="1">
    <location>
        <begin position="312"/>
        <end position="340"/>
    </location>
</feature>
<reference evidence="2 3" key="1">
    <citation type="submission" date="2020-07" db="EMBL/GenBank/DDBJ databases">
        <title>Comparative genomics of pyrophilous fungi reveals a link between fire events and developmental genes.</title>
        <authorList>
            <consortium name="DOE Joint Genome Institute"/>
            <person name="Steindorff A.S."/>
            <person name="Carver A."/>
            <person name="Calhoun S."/>
            <person name="Stillman K."/>
            <person name="Liu H."/>
            <person name="Lipzen A."/>
            <person name="Pangilinan J."/>
            <person name="Labutti K."/>
            <person name="Bruns T.D."/>
            <person name="Grigoriev I.V."/>
        </authorList>
    </citation>
    <scope>NUCLEOTIDE SEQUENCE [LARGE SCALE GENOMIC DNA]</scope>
    <source>
        <strain evidence="2 3">CBS 144469</strain>
    </source>
</reference>